<evidence type="ECO:0000313" key="3">
    <source>
        <dbReference type="Proteomes" id="UP001160334"/>
    </source>
</evidence>
<dbReference type="Proteomes" id="UP001160334">
    <property type="component" value="Unassembled WGS sequence"/>
</dbReference>
<reference evidence="2 3" key="1">
    <citation type="submission" date="2023-04" db="EMBL/GenBank/DDBJ databases">
        <title>Forest soil microbial communities from Buena Vista Peninsula, Colon Province, Panama.</title>
        <authorList>
            <person name="Bouskill N."/>
        </authorList>
    </citation>
    <scope>NUCLEOTIDE SEQUENCE [LARGE SCALE GENOMIC DNA]</scope>
    <source>
        <strain evidence="2 3">CFH S0262</strain>
    </source>
</reference>
<keyword evidence="3" id="KW-1185">Reference proteome</keyword>
<keyword evidence="1" id="KW-0812">Transmembrane</keyword>
<feature type="transmembrane region" description="Helical" evidence="1">
    <location>
        <begin position="149"/>
        <end position="169"/>
    </location>
</feature>
<comment type="caution">
    <text evidence="2">The sequence shown here is derived from an EMBL/GenBank/DDBJ whole genome shotgun (WGS) entry which is preliminary data.</text>
</comment>
<evidence type="ECO:0000256" key="1">
    <source>
        <dbReference type="SAM" id="Phobius"/>
    </source>
</evidence>
<keyword evidence="1" id="KW-0472">Membrane</keyword>
<dbReference type="RefSeq" id="WP_280759501.1">
    <property type="nucleotide sequence ID" value="NZ_JARXVC010000003.1"/>
</dbReference>
<gene>
    <name evidence="2" type="ORF">M2280_001356</name>
</gene>
<organism evidence="2 3">
    <name type="scientific">Prescottella agglutinans</name>
    <dbReference type="NCBI Taxonomy" id="1644129"/>
    <lineage>
        <taxon>Bacteria</taxon>
        <taxon>Bacillati</taxon>
        <taxon>Actinomycetota</taxon>
        <taxon>Actinomycetes</taxon>
        <taxon>Mycobacteriales</taxon>
        <taxon>Nocardiaceae</taxon>
        <taxon>Prescottella</taxon>
    </lineage>
</organism>
<name>A0ABT6M765_9NOCA</name>
<keyword evidence="1" id="KW-1133">Transmembrane helix</keyword>
<protein>
    <submittedName>
        <fullName evidence="2">Uncharacterized protein (DUF1778 family)</fullName>
    </submittedName>
</protein>
<dbReference type="EMBL" id="JARXVC010000003">
    <property type="protein sequence ID" value="MDH6280144.1"/>
    <property type="molecule type" value="Genomic_DNA"/>
</dbReference>
<sequence>MPRFEPLVAKSPAFERIGLSTKARATLLTEQIGSILQQQNIDHLAEIRSLTSQQFNLTTLIQMSQDALRGRSTFVPTDEQWDQLAEQFTELSTPTDDLDLENPDAVSAEMQEAVDAIFADIEPLLSGNHELEAVQAHLETRYGAETCRWMLVGFVGMLWSFAYYTIGLINPEAMSLVMDTTGMDLKSTLFLGYLAATKLFPYPNKEH</sequence>
<evidence type="ECO:0000313" key="2">
    <source>
        <dbReference type="EMBL" id="MDH6280144.1"/>
    </source>
</evidence>
<accession>A0ABT6M765</accession>
<proteinExistence type="predicted"/>